<dbReference type="RefSeq" id="XP_007515775.1">
    <property type="nucleotide sequence ID" value="XM_007515713.1"/>
</dbReference>
<evidence type="ECO:0000256" key="3">
    <source>
        <dbReference type="ARBA" id="ARBA00022723"/>
    </source>
</evidence>
<dbReference type="GeneID" id="19018177"/>
<name>K8EAC9_9CHLO</name>
<dbReference type="SUPFAM" id="SSF53092">
    <property type="entry name" value="Creatinase/prolidase N-terminal domain"/>
    <property type="match status" value="1"/>
</dbReference>
<dbReference type="Gene3D" id="3.40.350.10">
    <property type="entry name" value="Creatinase/prolidase N-terminal domain"/>
    <property type="match status" value="1"/>
</dbReference>
<dbReference type="GO" id="GO:0006508">
    <property type="term" value="P:proteolysis"/>
    <property type="evidence" value="ECO:0007669"/>
    <property type="project" value="TreeGrafter"/>
</dbReference>
<proteinExistence type="inferred from homology"/>
<evidence type="ECO:0000256" key="4">
    <source>
        <dbReference type="ARBA" id="ARBA00022801"/>
    </source>
</evidence>
<dbReference type="STRING" id="41875.K8EAC9"/>
<dbReference type="eggNOG" id="KOG2414">
    <property type="taxonomic scope" value="Eukaryota"/>
</dbReference>
<dbReference type="InterPro" id="IPR000994">
    <property type="entry name" value="Pept_M24"/>
</dbReference>
<comment type="cofactor">
    <cofactor evidence="1">
        <name>Mn(2+)</name>
        <dbReference type="ChEBI" id="CHEBI:29035"/>
    </cofactor>
</comment>
<dbReference type="InterPro" id="IPR007865">
    <property type="entry name" value="Aminopep_P_N"/>
</dbReference>
<dbReference type="OrthoDB" id="4215474at2759"/>
<dbReference type="GO" id="GO:0070006">
    <property type="term" value="F:metalloaminopeptidase activity"/>
    <property type="evidence" value="ECO:0007669"/>
    <property type="project" value="InterPro"/>
</dbReference>
<sequence>MSSARVLRRALRSRFASTSSESSPFFSSSSSSSSAAAHVEPAVPSSSSSSSSSRGENRYDASSLKSDIINHIGQPTFQTHPHLFSGDDDLTPGISKSEYASRRTRLGKLLPENAVAILLSGDVSYYPNTVIPHASYRQDSDFMYFTGMMQPHSAAMIIKDREDAPLRYVLFTRRYDKRDEIWNGWRAHPEVAETFFGCDESVAIESMEEYLRKVLKSSSSSSSSFLSGGLSTARKVFMDKERFATTAHGNQVLKVVTDGAFPTQALKAKSQALRWRKSESELILLQKSASANLEGIVAAMRRSRTNEVVTERDLMNVHEYTVKSLGADRLAFPTVMGASNRATIVHYYQNDRIVHPNDLCLMDAGCEMNGYVSDITRVWAGGSETASFVNDYQKAVYDRVCDVRAAVLAKLERDIRSQTPVSLHDLHVACVDATCDVLVDLLPSQSGGESITKNSLLSKGKYAQYFPHAVSHWLGMDTHDTPLIPGSTSIEKGVCFSVEPGLYFDPNDTTLPKSLRGVGARVEDEVCLNVRGEVDVLSRAVPVDREELDAFITSNSSTSAATTTTTTTSQK</sequence>
<dbReference type="AlphaFoldDB" id="K8EAC9"/>
<comment type="similarity">
    <text evidence="2">Belongs to the peptidase M24B family.</text>
</comment>
<evidence type="ECO:0000313" key="8">
    <source>
        <dbReference type="EMBL" id="CCO14654.1"/>
    </source>
</evidence>
<evidence type="ECO:0000256" key="1">
    <source>
        <dbReference type="ARBA" id="ARBA00001936"/>
    </source>
</evidence>
<dbReference type="PANTHER" id="PTHR43226:SF4">
    <property type="entry name" value="XAA-PRO AMINOPEPTIDASE 3"/>
    <property type="match status" value="1"/>
</dbReference>
<dbReference type="InterPro" id="IPR036005">
    <property type="entry name" value="Creatinase/aminopeptidase-like"/>
</dbReference>
<evidence type="ECO:0000256" key="6">
    <source>
        <dbReference type="SAM" id="MobiDB-lite"/>
    </source>
</evidence>
<accession>K8EAC9</accession>
<dbReference type="PANTHER" id="PTHR43226">
    <property type="entry name" value="XAA-PRO AMINOPEPTIDASE 3"/>
    <property type="match status" value="1"/>
</dbReference>
<dbReference type="Pfam" id="PF05195">
    <property type="entry name" value="AMP_N"/>
    <property type="match status" value="1"/>
</dbReference>
<keyword evidence="5" id="KW-0464">Manganese</keyword>
<dbReference type="Proteomes" id="UP000198341">
    <property type="component" value="Chromosome 1"/>
</dbReference>
<organism evidence="8 9">
    <name type="scientific">Bathycoccus prasinos</name>
    <dbReference type="NCBI Taxonomy" id="41875"/>
    <lineage>
        <taxon>Eukaryota</taxon>
        <taxon>Viridiplantae</taxon>
        <taxon>Chlorophyta</taxon>
        <taxon>Mamiellophyceae</taxon>
        <taxon>Mamiellales</taxon>
        <taxon>Bathycoccaceae</taxon>
        <taxon>Bathycoccus</taxon>
    </lineage>
</organism>
<keyword evidence="3" id="KW-0479">Metal-binding</keyword>
<dbReference type="SUPFAM" id="SSF55920">
    <property type="entry name" value="Creatinase/aminopeptidase"/>
    <property type="match status" value="1"/>
</dbReference>
<reference evidence="8 9" key="1">
    <citation type="submission" date="2011-10" db="EMBL/GenBank/DDBJ databases">
        <authorList>
            <person name="Genoscope - CEA"/>
        </authorList>
    </citation>
    <scope>NUCLEOTIDE SEQUENCE [LARGE SCALE GENOMIC DNA]</scope>
    <source>
        <strain evidence="8 9">RCC 1105</strain>
    </source>
</reference>
<dbReference type="InterPro" id="IPR052433">
    <property type="entry name" value="X-Pro_dipept-like"/>
</dbReference>
<dbReference type="InterPro" id="IPR029149">
    <property type="entry name" value="Creatin/AminoP/Spt16_N"/>
</dbReference>
<dbReference type="KEGG" id="bpg:Bathy01g04420"/>
<dbReference type="Gene3D" id="3.90.230.10">
    <property type="entry name" value="Creatinase/methionine aminopeptidase superfamily"/>
    <property type="match status" value="1"/>
</dbReference>
<evidence type="ECO:0000256" key="2">
    <source>
        <dbReference type="ARBA" id="ARBA00008766"/>
    </source>
</evidence>
<keyword evidence="9" id="KW-1185">Reference proteome</keyword>
<evidence type="ECO:0000259" key="7">
    <source>
        <dbReference type="SMART" id="SM01011"/>
    </source>
</evidence>
<dbReference type="Pfam" id="PF00557">
    <property type="entry name" value="Peptidase_M24"/>
    <property type="match status" value="1"/>
</dbReference>
<feature type="region of interest" description="Disordered" evidence="6">
    <location>
        <begin position="13"/>
        <end position="60"/>
    </location>
</feature>
<evidence type="ECO:0000313" key="9">
    <source>
        <dbReference type="Proteomes" id="UP000198341"/>
    </source>
</evidence>
<evidence type="ECO:0000256" key="5">
    <source>
        <dbReference type="ARBA" id="ARBA00023211"/>
    </source>
</evidence>
<gene>
    <name evidence="8" type="ORF">Bathy01g04420</name>
</gene>
<dbReference type="SMART" id="SM01011">
    <property type="entry name" value="AMP_N"/>
    <property type="match status" value="1"/>
</dbReference>
<dbReference type="GO" id="GO:0005739">
    <property type="term" value="C:mitochondrion"/>
    <property type="evidence" value="ECO:0007669"/>
    <property type="project" value="TreeGrafter"/>
</dbReference>
<dbReference type="EMBL" id="FO082278">
    <property type="protein sequence ID" value="CCO14654.1"/>
    <property type="molecule type" value="Genomic_DNA"/>
</dbReference>
<feature type="compositionally biased region" description="Low complexity" evidence="6">
    <location>
        <begin position="13"/>
        <end position="54"/>
    </location>
</feature>
<keyword evidence="4" id="KW-0378">Hydrolase</keyword>
<protein>
    <recommendedName>
        <fullName evidence="7">Aminopeptidase P N-terminal domain-containing protein</fullName>
    </recommendedName>
</protein>
<feature type="domain" description="Aminopeptidase P N-terminal" evidence="7">
    <location>
        <begin position="94"/>
        <end position="221"/>
    </location>
</feature>
<dbReference type="GO" id="GO:0030145">
    <property type="term" value="F:manganese ion binding"/>
    <property type="evidence" value="ECO:0007669"/>
    <property type="project" value="InterPro"/>
</dbReference>